<dbReference type="Proteomes" id="UP000017819">
    <property type="component" value="Unassembled WGS sequence"/>
</dbReference>
<organism evidence="2 3">
    <name type="scientific">Lutibaculum baratangense AMV1</name>
    <dbReference type="NCBI Taxonomy" id="631454"/>
    <lineage>
        <taxon>Bacteria</taxon>
        <taxon>Pseudomonadati</taxon>
        <taxon>Pseudomonadota</taxon>
        <taxon>Alphaproteobacteria</taxon>
        <taxon>Hyphomicrobiales</taxon>
        <taxon>Tepidamorphaceae</taxon>
        <taxon>Lutibaculum</taxon>
    </lineage>
</organism>
<reference evidence="2 3" key="1">
    <citation type="journal article" date="2014" name="Genome Announc.">
        <title>Draft Genome Sequence of Lutibaculum baratangense Strain AMV1T, Isolated from a Mud Volcano in Andamans, India.</title>
        <authorList>
            <person name="Singh A."/>
            <person name="Sreenivas A."/>
            <person name="Sathyanarayana Reddy G."/>
            <person name="Pinnaka A.K."/>
            <person name="Shivaji S."/>
        </authorList>
    </citation>
    <scope>NUCLEOTIDE SEQUENCE [LARGE SCALE GENOMIC DNA]</scope>
    <source>
        <strain evidence="2 3">AMV1</strain>
    </source>
</reference>
<dbReference type="STRING" id="631454.N177_2306"/>
<keyword evidence="1" id="KW-1133">Transmembrane helix</keyword>
<dbReference type="EMBL" id="AWXZ01000030">
    <property type="protein sequence ID" value="ESR24626.1"/>
    <property type="molecule type" value="Genomic_DNA"/>
</dbReference>
<evidence type="ECO:0000313" key="3">
    <source>
        <dbReference type="Proteomes" id="UP000017819"/>
    </source>
</evidence>
<accession>V4REQ8</accession>
<name>V4REQ8_9HYPH</name>
<keyword evidence="1" id="KW-0812">Transmembrane</keyword>
<proteinExistence type="predicted"/>
<dbReference type="AlphaFoldDB" id="V4REQ8"/>
<dbReference type="eggNOG" id="COG1225">
    <property type="taxonomic scope" value="Bacteria"/>
</dbReference>
<sequence length="268" mass="29558">MSETRYAYEHVSSEILSDDMQFRKGAPKAGDRLPEFDLPTAEGGWLRTRDLAGRPVLLVTGSFTCPMTASSNPILKELHGRFGHRIEFIMLYVREAHPGEHHDQAGVAEEKRNAARSLQQRDRLPWTIVVDDPDGSIHRRLDEKPNAAYLTDETGTIVFRSLWAGDERGLVQALEAVARGEQPSRSESTRRLVPMARGVGTMREMTRRAGPRAQSDLWQAAPPMGLMASLADLYRPLPPAWRTAAAAATLGVGVAVVATLAARAISRR</sequence>
<comment type="caution">
    <text evidence="2">The sequence shown here is derived from an EMBL/GenBank/DDBJ whole genome shotgun (WGS) entry which is preliminary data.</text>
</comment>
<dbReference type="SUPFAM" id="SSF52833">
    <property type="entry name" value="Thioredoxin-like"/>
    <property type="match status" value="1"/>
</dbReference>
<dbReference type="OrthoDB" id="9809746at2"/>
<evidence type="ECO:0000313" key="2">
    <source>
        <dbReference type="EMBL" id="ESR24626.1"/>
    </source>
</evidence>
<dbReference type="Gene3D" id="3.40.30.10">
    <property type="entry name" value="Glutaredoxin"/>
    <property type="match status" value="1"/>
</dbReference>
<keyword evidence="1" id="KW-0472">Membrane</keyword>
<gene>
    <name evidence="2" type="ORF">N177_2306</name>
</gene>
<dbReference type="RefSeq" id="WP_023432435.1">
    <property type="nucleotide sequence ID" value="NZ_AWXZ01000030.1"/>
</dbReference>
<feature type="transmembrane region" description="Helical" evidence="1">
    <location>
        <begin position="244"/>
        <end position="265"/>
    </location>
</feature>
<dbReference type="InterPro" id="IPR036249">
    <property type="entry name" value="Thioredoxin-like_sf"/>
</dbReference>
<keyword evidence="3" id="KW-1185">Reference proteome</keyword>
<evidence type="ECO:0000256" key="1">
    <source>
        <dbReference type="SAM" id="Phobius"/>
    </source>
</evidence>
<protein>
    <submittedName>
        <fullName evidence="2">Alkyl hydroperoxide reductase</fullName>
    </submittedName>
</protein>